<accession>A0A1J4T8W0</accession>
<name>A0A1J4T8W0_9BACT</name>
<dbReference type="AlphaFoldDB" id="A0A1J4T8W0"/>
<protein>
    <submittedName>
        <fullName evidence="1">Uncharacterized protein</fullName>
    </submittedName>
</protein>
<gene>
    <name evidence="1" type="ORF">AUJ27_00385</name>
</gene>
<evidence type="ECO:0000313" key="1">
    <source>
        <dbReference type="EMBL" id="OIO08628.1"/>
    </source>
</evidence>
<evidence type="ECO:0000313" key="2">
    <source>
        <dbReference type="Proteomes" id="UP000183192"/>
    </source>
</evidence>
<dbReference type="Proteomes" id="UP000183192">
    <property type="component" value="Unassembled WGS sequence"/>
</dbReference>
<organism evidence="1 2">
    <name type="scientific">Candidatus Falkowbacteria bacterium CG1_02_37_44</name>
    <dbReference type="NCBI Taxonomy" id="1805146"/>
    <lineage>
        <taxon>Bacteria</taxon>
        <taxon>Candidatus Falkowiibacteriota</taxon>
    </lineage>
</organism>
<proteinExistence type="predicted"/>
<comment type="caution">
    <text evidence="1">The sequence shown here is derived from an EMBL/GenBank/DDBJ whole genome shotgun (WGS) entry which is preliminary data.</text>
</comment>
<dbReference type="STRING" id="1805146.AUJ27_00385"/>
<reference evidence="1 2" key="1">
    <citation type="journal article" date="2016" name="Environ. Microbiol.">
        <title>Genomic resolution of a cold subsurface aquifer community provides metabolic insights for novel microbes adapted to high CO concentrations.</title>
        <authorList>
            <person name="Probst A.J."/>
            <person name="Castelle C.J."/>
            <person name="Singh A."/>
            <person name="Brown C.T."/>
            <person name="Anantharaman K."/>
            <person name="Sharon I."/>
            <person name="Hug L.A."/>
            <person name="Burstein D."/>
            <person name="Emerson J.B."/>
            <person name="Thomas B.C."/>
            <person name="Banfield J.F."/>
        </authorList>
    </citation>
    <scope>NUCLEOTIDE SEQUENCE [LARGE SCALE GENOMIC DNA]</scope>
    <source>
        <strain evidence="1">CG1_02_37_44</strain>
    </source>
</reference>
<sequence>MKTVNLDYNSFERRASFTGTKFGGGGKKLESESEGGQTCLPASRNSFHLASLKLWRSGPTPFLFAHLLQRRTGDLKVFQNSAFGFSLKKVRLPAGR</sequence>
<dbReference type="EMBL" id="MNUU01000005">
    <property type="protein sequence ID" value="OIO08628.1"/>
    <property type="molecule type" value="Genomic_DNA"/>
</dbReference>